<dbReference type="PANTHER" id="PTHR38436">
    <property type="entry name" value="POLYKETIDE CYCLASE SNOAL-LIKE DOMAIN"/>
    <property type="match status" value="1"/>
</dbReference>
<evidence type="ECO:0000313" key="3">
    <source>
        <dbReference type="Proteomes" id="UP000535543"/>
    </source>
</evidence>
<dbReference type="Proteomes" id="UP000535543">
    <property type="component" value="Unassembled WGS sequence"/>
</dbReference>
<organism evidence="2 3">
    <name type="scientific">Antrihabitans stalactiti</name>
    <dbReference type="NCBI Taxonomy" id="2584121"/>
    <lineage>
        <taxon>Bacteria</taxon>
        <taxon>Bacillati</taxon>
        <taxon>Actinomycetota</taxon>
        <taxon>Actinomycetes</taxon>
        <taxon>Mycobacteriales</taxon>
        <taxon>Nocardiaceae</taxon>
        <taxon>Antrihabitans</taxon>
    </lineage>
</organism>
<reference evidence="2 3" key="2">
    <citation type="submission" date="2020-06" db="EMBL/GenBank/DDBJ databases">
        <title>Antribacter stalactiti gen. nov., sp. nov., a new member of the family Nacardiaceae isolated from a cave.</title>
        <authorList>
            <person name="Kim I.S."/>
        </authorList>
    </citation>
    <scope>NUCLEOTIDE SEQUENCE [LARGE SCALE GENOMIC DNA]</scope>
    <source>
        <strain evidence="2 3">YC2-7</strain>
    </source>
</reference>
<dbReference type="AlphaFoldDB" id="A0A848KI73"/>
<evidence type="ECO:0000313" key="2">
    <source>
        <dbReference type="EMBL" id="NMN96392.1"/>
    </source>
</evidence>
<evidence type="ECO:0000256" key="1">
    <source>
        <dbReference type="SAM" id="MobiDB-lite"/>
    </source>
</evidence>
<name>A0A848KI73_9NOCA</name>
<dbReference type="PANTHER" id="PTHR38436:SF1">
    <property type="entry name" value="ESTER CYCLASE"/>
    <property type="match status" value="1"/>
</dbReference>
<feature type="region of interest" description="Disordered" evidence="1">
    <location>
        <begin position="1"/>
        <end position="39"/>
    </location>
</feature>
<keyword evidence="3" id="KW-1185">Reference proteome</keyword>
<proteinExistence type="predicted"/>
<dbReference type="Gene3D" id="3.10.450.50">
    <property type="match status" value="1"/>
</dbReference>
<sequence length="211" mass="24009">MSAADRRPHRRRRTLGASRSAGPGDVDRRPLSRSHYRSRSSAMTTDLTEMYRRWLYEAWGAGDVSVAEELIAEDLVDHNRLEGQPQGRAGDVWAANMVRTAFPDLRFELDIAFSNGEYVTGRWTMTGTNTGPFEMFGLPPTGRPVTMTGQEIFRVRDGKFVEVWHQEDVPTMLSNLALDPPPFVMRMAAKRSARLYRREQRRSPEPLARVG</sequence>
<dbReference type="GO" id="GO:0030638">
    <property type="term" value="P:polyketide metabolic process"/>
    <property type="evidence" value="ECO:0007669"/>
    <property type="project" value="InterPro"/>
</dbReference>
<protein>
    <submittedName>
        <fullName evidence="2">Ester cyclase</fullName>
    </submittedName>
</protein>
<gene>
    <name evidence="2" type="ORF">FGL95_15230</name>
</gene>
<comment type="caution">
    <text evidence="2">The sequence shown here is derived from an EMBL/GenBank/DDBJ whole genome shotgun (WGS) entry which is preliminary data.</text>
</comment>
<accession>A0A848KI73</accession>
<dbReference type="InterPro" id="IPR032710">
    <property type="entry name" value="NTF2-like_dom_sf"/>
</dbReference>
<dbReference type="InterPro" id="IPR009959">
    <property type="entry name" value="Cyclase_SnoaL-like"/>
</dbReference>
<dbReference type="Pfam" id="PF07366">
    <property type="entry name" value="SnoaL"/>
    <property type="match status" value="1"/>
</dbReference>
<dbReference type="EMBL" id="VCQU01000005">
    <property type="protein sequence ID" value="NMN96392.1"/>
    <property type="molecule type" value="Genomic_DNA"/>
</dbReference>
<dbReference type="SUPFAM" id="SSF54427">
    <property type="entry name" value="NTF2-like"/>
    <property type="match status" value="1"/>
</dbReference>
<reference evidence="2 3" key="1">
    <citation type="submission" date="2019-05" db="EMBL/GenBank/DDBJ databases">
        <authorList>
            <person name="Lee S.D."/>
        </authorList>
    </citation>
    <scope>NUCLEOTIDE SEQUENCE [LARGE SCALE GENOMIC DNA]</scope>
    <source>
        <strain evidence="2 3">YC2-7</strain>
    </source>
</reference>